<dbReference type="PANTHER" id="PTHR33116:SF84">
    <property type="entry name" value="RNA-DIRECTED DNA POLYMERASE"/>
    <property type="match status" value="1"/>
</dbReference>
<dbReference type="AlphaFoldDB" id="A0A9Q1JHU5"/>
<proteinExistence type="predicted"/>
<dbReference type="PANTHER" id="PTHR33116">
    <property type="entry name" value="REVERSE TRANSCRIPTASE ZINC-BINDING DOMAIN-CONTAINING PROTEIN-RELATED-RELATED"/>
    <property type="match status" value="1"/>
</dbReference>
<accession>A0A9Q1JHU5</accession>
<name>A0A9Q1JHU5_9CARY</name>
<dbReference type="OrthoDB" id="1751077at2759"/>
<organism evidence="1 2">
    <name type="scientific">Carnegiea gigantea</name>
    <dbReference type="NCBI Taxonomy" id="171969"/>
    <lineage>
        <taxon>Eukaryota</taxon>
        <taxon>Viridiplantae</taxon>
        <taxon>Streptophyta</taxon>
        <taxon>Embryophyta</taxon>
        <taxon>Tracheophyta</taxon>
        <taxon>Spermatophyta</taxon>
        <taxon>Magnoliopsida</taxon>
        <taxon>eudicotyledons</taxon>
        <taxon>Gunneridae</taxon>
        <taxon>Pentapetalae</taxon>
        <taxon>Caryophyllales</taxon>
        <taxon>Cactineae</taxon>
        <taxon>Cactaceae</taxon>
        <taxon>Cactoideae</taxon>
        <taxon>Echinocereeae</taxon>
        <taxon>Carnegiea</taxon>
    </lineage>
</organism>
<reference evidence="1" key="1">
    <citation type="submission" date="2022-04" db="EMBL/GenBank/DDBJ databases">
        <title>Carnegiea gigantea Genome sequencing and assembly v2.</title>
        <authorList>
            <person name="Copetti D."/>
            <person name="Sanderson M.J."/>
            <person name="Burquez A."/>
            <person name="Wojciechowski M.F."/>
        </authorList>
    </citation>
    <scope>NUCLEOTIDE SEQUENCE</scope>
    <source>
        <strain evidence="1">SGP5-SGP5p</strain>
        <tissue evidence="1">Aerial part</tissue>
    </source>
</reference>
<comment type="caution">
    <text evidence="1">The sequence shown here is derived from an EMBL/GenBank/DDBJ whole genome shotgun (WGS) entry which is preliminary data.</text>
</comment>
<dbReference type="Proteomes" id="UP001153076">
    <property type="component" value="Unassembled WGS sequence"/>
</dbReference>
<dbReference type="EMBL" id="JAKOGI010005153">
    <property type="protein sequence ID" value="KAJ8419433.1"/>
    <property type="molecule type" value="Genomic_DNA"/>
</dbReference>
<keyword evidence="2" id="KW-1185">Reference proteome</keyword>
<evidence type="ECO:0000313" key="2">
    <source>
        <dbReference type="Proteomes" id="UP001153076"/>
    </source>
</evidence>
<evidence type="ECO:0008006" key="3">
    <source>
        <dbReference type="Google" id="ProtNLM"/>
    </source>
</evidence>
<evidence type="ECO:0000313" key="1">
    <source>
        <dbReference type="EMBL" id="KAJ8419433.1"/>
    </source>
</evidence>
<sequence>MANTLSDHNALVMDFPWCPKPRPTFQFHDMWVRDPEFLPLITSIYSQLSHKNPIINLKGFLKKARTTLQKLNKNKFADLRTQLCKAGADLEGNKVKLSGLAMVMTVQDTFLPKSSKGKLPFIFTPFRMIKDKQGKGLQRSKRLCINTIKASWETNSHPHHCIKLSKFECRTLVEKITGKIKQWSTRNLSFAGRAQLINTVIFGMFGFRASIFIMPQEVLDKVNQICRNYL</sequence>
<protein>
    <recommendedName>
        <fullName evidence="3">Reverse transcriptase</fullName>
    </recommendedName>
</protein>
<gene>
    <name evidence="1" type="ORF">Cgig2_000165</name>
</gene>